<dbReference type="Pfam" id="PF00756">
    <property type="entry name" value="Esterase"/>
    <property type="match status" value="1"/>
</dbReference>
<reference evidence="1 2" key="1">
    <citation type="submission" date="2015-09" db="EMBL/GenBank/DDBJ databases">
        <authorList>
            <consortium name="Pathogen Informatics"/>
        </authorList>
    </citation>
    <scope>NUCLEOTIDE SEQUENCE [LARGE SCALE GENOMIC DNA]</scope>
    <source>
        <strain evidence="1 2">2789STDY5834939</strain>
    </source>
</reference>
<accession>A0A174T4L0</accession>
<dbReference type="Proteomes" id="UP000095765">
    <property type="component" value="Unassembled WGS sequence"/>
</dbReference>
<evidence type="ECO:0000313" key="1">
    <source>
        <dbReference type="EMBL" id="CUQ01759.1"/>
    </source>
</evidence>
<dbReference type="InterPro" id="IPR029058">
    <property type="entry name" value="AB_hydrolase_fold"/>
</dbReference>
<protein>
    <submittedName>
        <fullName evidence="1">Predicted hydrolase of the alpha/beta superfamily</fullName>
    </submittedName>
</protein>
<dbReference type="SUPFAM" id="SSF53474">
    <property type="entry name" value="alpha/beta-Hydrolases"/>
    <property type="match status" value="1"/>
</dbReference>
<dbReference type="AlphaFoldDB" id="A0A174T4L0"/>
<organism evidence="1 2">
    <name type="scientific">Anaerotruncus colihominis</name>
    <dbReference type="NCBI Taxonomy" id="169435"/>
    <lineage>
        <taxon>Bacteria</taxon>
        <taxon>Bacillati</taxon>
        <taxon>Bacillota</taxon>
        <taxon>Clostridia</taxon>
        <taxon>Eubacteriales</taxon>
        <taxon>Oscillospiraceae</taxon>
        <taxon>Anaerotruncus</taxon>
    </lineage>
</organism>
<name>A0A174T4L0_9FIRM</name>
<proteinExistence type="predicted"/>
<dbReference type="InterPro" id="IPR000801">
    <property type="entry name" value="Esterase-like"/>
</dbReference>
<evidence type="ECO:0000313" key="2">
    <source>
        <dbReference type="Proteomes" id="UP000095765"/>
    </source>
</evidence>
<dbReference type="EMBL" id="CZBE01000021">
    <property type="protein sequence ID" value="CUQ01759.1"/>
    <property type="molecule type" value="Genomic_DNA"/>
</dbReference>
<dbReference type="Gene3D" id="3.40.50.1820">
    <property type="entry name" value="alpha/beta hydrolase"/>
    <property type="match status" value="1"/>
</dbReference>
<keyword evidence="1" id="KW-0378">Hydrolase</keyword>
<gene>
    <name evidence="1" type="ORF">ERS852551_02777</name>
</gene>
<dbReference type="RefSeq" id="WP_006876995.1">
    <property type="nucleotide sequence ID" value="NZ_CABIWA010000004.1"/>
</dbReference>
<sequence length="158" mass="18016">MAPWDGPEAFKNGKPFSGGADDYLRLLVEEILPKAEKQLSSPPALRGIMGYSLAGLFGLYTIYQTDEFSWRGMSGSLWFSGFKEYIFSRSPKRRLDCMYFSLGNKEAKPRCSCWMCRRKSYDETQVRDKRAAIVRLDEQQRVALLFSPAMVQSKQGGD</sequence>
<dbReference type="GO" id="GO:0016787">
    <property type="term" value="F:hydrolase activity"/>
    <property type="evidence" value="ECO:0007669"/>
    <property type="project" value="UniProtKB-KW"/>
</dbReference>